<name>A0ABW7VZA4_9NOCA</name>
<keyword evidence="2" id="KW-0812">Transmembrane</keyword>
<gene>
    <name evidence="4" type="ORF">ACH49Z_18805</name>
</gene>
<feature type="transmembrane region" description="Helical" evidence="2">
    <location>
        <begin position="90"/>
        <end position="108"/>
    </location>
</feature>
<feature type="transmembrane region" description="Helical" evidence="2">
    <location>
        <begin position="178"/>
        <end position="196"/>
    </location>
</feature>
<keyword evidence="2" id="KW-1133">Transmembrane helix</keyword>
<feature type="region of interest" description="Disordered" evidence="1">
    <location>
        <begin position="1"/>
        <end position="36"/>
    </location>
</feature>
<dbReference type="Proteomes" id="UP001611494">
    <property type="component" value="Unassembled WGS sequence"/>
</dbReference>
<dbReference type="EMBL" id="JBIRYL010000004">
    <property type="protein sequence ID" value="MFI2231897.1"/>
    <property type="molecule type" value="Genomic_DNA"/>
</dbReference>
<dbReference type="Pfam" id="PF07331">
    <property type="entry name" value="TctB"/>
    <property type="match status" value="1"/>
</dbReference>
<feature type="transmembrane region" description="Helical" evidence="2">
    <location>
        <begin position="58"/>
        <end position="78"/>
    </location>
</feature>
<keyword evidence="2" id="KW-0472">Membrane</keyword>
<dbReference type="RefSeq" id="WP_397063334.1">
    <property type="nucleotide sequence ID" value="NZ_JBIRYL010000004.1"/>
</dbReference>
<protein>
    <submittedName>
        <fullName evidence="4">Tripartite tricarboxylate transporter TctB family protein</fullName>
    </submittedName>
</protein>
<evidence type="ECO:0000313" key="5">
    <source>
        <dbReference type="Proteomes" id="UP001611494"/>
    </source>
</evidence>
<accession>A0ABW7VZA4</accession>
<evidence type="ECO:0000256" key="1">
    <source>
        <dbReference type="SAM" id="MobiDB-lite"/>
    </source>
</evidence>
<evidence type="ECO:0000256" key="2">
    <source>
        <dbReference type="SAM" id="Phobius"/>
    </source>
</evidence>
<proteinExistence type="predicted"/>
<evidence type="ECO:0000259" key="3">
    <source>
        <dbReference type="Pfam" id="PF07331"/>
    </source>
</evidence>
<evidence type="ECO:0000313" key="4">
    <source>
        <dbReference type="EMBL" id="MFI2231897.1"/>
    </source>
</evidence>
<sequence length="209" mass="21255">MSGSGPELSDPGVGLGEPASGTPGGSEDSDSGIAAHRHGDGAVRSIAGWLRDHSELGVAALLAGSGALVMIDALTMTTDFTQRGPVGPKAVPLAVATLLLVVAAVLAIDVLRGGRGEPEGGEDIDLAMSPEWRTVLLLVGVFVANIALIEVVGFPVSGALLFWGVAFALGSRHWLRDPLVAVSLALVTYVVFVRLLDVPLPGGPLDGVI</sequence>
<organism evidence="4 5">
    <name type="scientific">Nocardia testacea</name>
    <dbReference type="NCBI Taxonomy" id="248551"/>
    <lineage>
        <taxon>Bacteria</taxon>
        <taxon>Bacillati</taxon>
        <taxon>Actinomycetota</taxon>
        <taxon>Actinomycetes</taxon>
        <taxon>Mycobacteriales</taxon>
        <taxon>Nocardiaceae</taxon>
        <taxon>Nocardia</taxon>
    </lineage>
</organism>
<comment type="caution">
    <text evidence="4">The sequence shown here is derived from an EMBL/GenBank/DDBJ whole genome shotgun (WGS) entry which is preliminary data.</text>
</comment>
<feature type="domain" description="DUF1468" evidence="3">
    <location>
        <begin position="59"/>
        <end position="201"/>
    </location>
</feature>
<dbReference type="InterPro" id="IPR009936">
    <property type="entry name" value="DUF1468"/>
</dbReference>
<feature type="transmembrane region" description="Helical" evidence="2">
    <location>
        <begin position="135"/>
        <end position="166"/>
    </location>
</feature>
<keyword evidence="5" id="KW-1185">Reference proteome</keyword>
<reference evidence="4 5" key="1">
    <citation type="submission" date="2024-10" db="EMBL/GenBank/DDBJ databases">
        <title>The Natural Products Discovery Center: Release of the First 8490 Sequenced Strains for Exploring Actinobacteria Biosynthetic Diversity.</title>
        <authorList>
            <person name="Kalkreuter E."/>
            <person name="Kautsar S.A."/>
            <person name="Yang D."/>
            <person name="Bader C.D."/>
            <person name="Teijaro C.N."/>
            <person name="Fluegel L."/>
            <person name="Davis C.M."/>
            <person name="Simpson J.R."/>
            <person name="Lauterbach L."/>
            <person name="Steele A.D."/>
            <person name="Gui C."/>
            <person name="Meng S."/>
            <person name="Li G."/>
            <person name="Viehrig K."/>
            <person name="Ye F."/>
            <person name="Su P."/>
            <person name="Kiefer A.F."/>
            <person name="Nichols A."/>
            <person name="Cepeda A.J."/>
            <person name="Yan W."/>
            <person name="Fan B."/>
            <person name="Jiang Y."/>
            <person name="Adhikari A."/>
            <person name="Zheng C.-J."/>
            <person name="Schuster L."/>
            <person name="Cowan T.M."/>
            <person name="Smanski M.J."/>
            <person name="Chevrette M.G."/>
            <person name="De Carvalho L.P.S."/>
            <person name="Shen B."/>
        </authorList>
    </citation>
    <scope>NUCLEOTIDE SEQUENCE [LARGE SCALE GENOMIC DNA]</scope>
    <source>
        <strain evidence="4 5">NPDC019377</strain>
    </source>
</reference>